<dbReference type="Gene3D" id="1.20.5.4130">
    <property type="match status" value="2"/>
</dbReference>
<comment type="caution">
    <text evidence="1">The sequence shown here is derived from an EMBL/GenBank/DDBJ whole genome shotgun (WGS) entry which is preliminary data.</text>
</comment>
<evidence type="ECO:0000313" key="2">
    <source>
        <dbReference type="Proteomes" id="UP000826271"/>
    </source>
</evidence>
<protein>
    <submittedName>
        <fullName evidence="1">Uncharacterized protein</fullName>
    </submittedName>
</protein>
<dbReference type="EMBL" id="WHWC01000011">
    <property type="protein sequence ID" value="KAG8373863.1"/>
    <property type="molecule type" value="Genomic_DNA"/>
</dbReference>
<name>A0AAV6WUG1_9LAMI</name>
<reference evidence="1" key="1">
    <citation type="submission" date="2019-10" db="EMBL/GenBank/DDBJ databases">
        <authorList>
            <person name="Zhang R."/>
            <person name="Pan Y."/>
            <person name="Wang J."/>
            <person name="Ma R."/>
            <person name="Yu S."/>
        </authorList>
    </citation>
    <scope>NUCLEOTIDE SEQUENCE</scope>
    <source>
        <strain evidence="1">LA-IB0</strain>
        <tissue evidence="1">Leaf</tissue>
    </source>
</reference>
<gene>
    <name evidence="1" type="ORF">BUALT_Bualt11G0069500</name>
</gene>
<sequence length="321" mass="36678">MVGLLSSANSTTLEISERVIADLDRRIIDAVYSLEDALEFDISSQLRESPGDNHESYPLTIALDLQKLDQEIDFFTTTLSKIKEDYSTQIILELSDSDVEYDVSSRRIDFGRLVMMAYDALVSFMRLLDFFLDPSEVLIVPPGPQIELVYKDLVSLKVLVERNSSCDPSINRKSQKVIANLDSQIRKTTYELKNVLDIYKGNYISFWSHDVGKYIIDLQKVEQEIEFSDSVISKIKEDYNTQVLELSKSLGEDNENSRIDFGRSSKNERSEMAYAALISLMNKIEDLYYSKSSTVPRCPKIEFVYKDIGSVLLLEKSSKRS</sequence>
<dbReference type="AlphaFoldDB" id="A0AAV6WUG1"/>
<keyword evidence="2" id="KW-1185">Reference proteome</keyword>
<accession>A0AAV6WUG1</accession>
<evidence type="ECO:0000313" key="1">
    <source>
        <dbReference type="EMBL" id="KAG8373863.1"/>
    </source>
</evidence>
<proteinExistence type="predicted"/>
<organism evidence="1 2">
    <name type="scientific">Buddleja alternifolia</name>
    <dbReference type="NCBI Taxonomy" id="168488"/>
    <lineage>
        <taxon>Eukaryota</taxon>
        <taxon>Viridiplantae</taxon>
        <taxon>Streptophyta</taxon>
        <taxon>Embryophyta</taxon>
        <taxon>Tracheophyta</taxon>
        <taxon>Spermatophyta</taxon>
        <taxon>Magnoliopsida</taxon>
        <taxon>eudicotyledons</taxon>
        <taxon>Gunneridae</taxon>
        <taxon>Pentapetalae</taxon>
        <taxon>asterids</taxon>
        <taxon>lamiids</taxon>
        <taxon>Lamiales</taxon>
        <taxon>Scrophulariaceae</taxon>
        <taxon>Buddlejeae</taxon>
        <taxon>Buddleja</taxon>
    </lineage>
</organism>
<dbReference type="Proteomes" id="UP000826271">
    <property type="component" value="Unassembled WGS sequence"/>
</dbReference>